<sequence length="84" mass="9437">MTQIWWSKSVTVEARKTGLRVNIASVERASEYMLHEWPTLEDGPAFHVAKDALLQAFDGRLDPEAARTAFLEAVKEGNVFVFDA</sequence>
<organism evidence="2 3">
    <name type="scientific">Rhizobium tropici</name>
    <dbReference type="NCBI Taxonomy" id="398"/>
    <lineage>
        <taxon>Bacteria</taxon>
        <taxon>Pseudomonadati</taxon>
        <taxon>Pseudomonadota</taxon>
        <taxon>Alphaproteobacteria</taxon>
        <taxon>Hyphomicrobiales</taxon>
        <taxon>Rhizobiaceae</taxon>
        <taxon>Rhizobium/Agrobacterium group</taxon>
        <taxon>Rhizobium</taxon>
    </lineage>
</organism>
<evidence type="ECO:0000313" key="3">
    <source>
        <dbReference type="Proteomes" id="UP000471190"/>
    </source>
</evidence>
<evidence type="ECO:0000313" key="1">
    <source>
        <dbReference type="EMBL" id="MBB6495461.1"/>
    </source>
</evidence>
<dbReference type="AlphaFoldDB" id="A0A6P1CI97"/>
<dbReference type="RefSeq" id="WP_015340482.1">
    <property type="nucleotide sequence ID" value="NZ_JAADZA010000045.1"/>
</dbReference>
<reference evidence="2 3" key="1">
    <citation type="submission" date="2020-02" db="EMBL/GenBank/DDBJ databases">
        <title>Draft genome sequence of Rhizobium tropici.</title>
        <authorList>
            <person name="Khayi S."/>
            <person name="Jemo M."/>
        </authorList>
    </citation>
    <scope>NUCLEOTIDE SEQUENCE [LARGE SCALE GENOMIC DNA]</scope>
    <source>
        <strain evidence="2 3">A12</strain>
    </source>
</reference>
<evidence type="ECO:0000313" key="4">
    <source>
        <dbReference type="Proteomes" id="UP000526625"/>
    </source>
</evidence>
<gene>
    <name evidence="1" type="ORF">GGD45_005926</name>
    <name evidence="2" type="ORF">GXW80_26290</name>
</gene>
<accession>A0A6P1CI97</accession>
<protein>
    <submittedName>
        <fullName evidence="2">DUF982 domain-containing protein</fullName>
    </submittedName>
</protein>
<dbReference type="InterPro" id="IPR010385">
    <property type="entry name" value="DUF982"/>
</dbReference>
<dbReference type="Pfam" id="PF06169">
    <property type="entry name" value="DUF982"/>
    <property type="match status" value="1"/>
</dbReference>
<dbReference type="Gene3D" id="6.10.250.730">
    <property type="match status" value="1"/>
</dbReference>
<comment type="caution">
    <text evidence="2">The sequence shown here is derived from an EMBL/GenBank/DDBJ whole genome shotgun (WGS) entry which is preliminary data.</text>
</comment>
<reference evidence="1 4" key="2">
    <citation type="submission" date="2020-08" db="EMBL/GenBank/DDBJ databases">
        <title>Genomic Encyclopedia of Type Strains, Phase IV (KMG-V): Genome sequencing to study the core and pangenomes of soil and plant-associated prokaryotes.</title>
        <authorList>
            <person name="Whitman W."/>
        </authorList>
    </citation>
    <scope>NUCLEOTIDE SEQUENCE [LARGE SCALE GENOMIC DNA]</scope>
    <source>
        <strain evidence="1 4">SEMIA 4059</strain>
    </source>
</reference>
<name>A0A6P1CI97_RHITR</name>
<dbReference type="Proteomes" id="UP000471190">
    <property type="component" value="Unassembled WGS sequence"/>
</dbReference>
<dbReference type="EMBL" id="JACHBF010000030">
    <property type="protein sequence ID" value="MBB6495461.1"/>
    <property type="molecule type" value="Genomic_DNA"/>
</dbReference>
<evidence type="ECO:0000313" key="2">
    <source>
        <dbReference type="EMBL" id="NEV14494.1"/>
    </source>
</evidence>
<proteinExistence type="predicted"/>
<keyword evidence="4" id="KW-1185">Reference proteome</keyword>
<dbReference type="Proteomes" id="UP000526625">
    <property type="component" value="Unassembled WGS sequence"/>
</dbReference>
<dbReference type="EMBL" id="JAADZA010000045">
    <property type="protein sequence ID" value="NEV14494.1"/>
    <property type="molecule type" value="Genomic_DNA"/>
</dbReference>